<dbReference type="PANTHER" id="PTHR43583:SF2">
    <property type="entry name" value="THIAZOLE BIOSYNTHESIS PROTEIN"/>
    <property type="match status" value="1"/>
</dbReference>
<dbReference type="InterPro" id="IPR013785">
    <property type="entry name" value="Aldolase_TIM"/>
</dbReference>
<reference evidence="1" key="1">
    <citation type="journal article" date="2014" name="Front. Microbiol.">
        <title>High frequency of phylogenetically diverse reductive dehalogenase-homologous genes in deep subseafloor sedimentary metagenomes.</title>
        <authorList>
            <person name="Kawai M."/>
            <person name="Futagami T."/>
            <person name="Toyoda A."/>
            <person name="Takaki Y."/>
            <person name="Nishi S."/>
            <person name="Hori S."/>
            <person name="Arai W."/>
            <person name="Tsubouchi T."/>
            <person name="Morono Y."/>
            <person name="Uchiyama I."/>
            <person name="Ito T."/>
            <person name="Fujiyama A."/>
            <person name="Inagaki F."/>
            <person name="Takami H."/>
        </authorList>
    </citation>
    <scope>NUCLEOTIDE SEQUENCE</scope>
    <source>
        <strain evidence="1">Expedition CK06-06</strain>
    </source>
</reference>
<gene>
    <name evidence="1" type="ORF">S12H4_11668</name>
</gene>
<dbReference type="InterPro" id="IPR058240">
    <property type="entry name" value="rSAM_sf"/>
</dbReference>
<dbReference type="PANTHER" id="PTHR43583">
    <property type="entry name" value="2-IMINOACETATE SYNTHASE"/>
    <property type="match status" value="1"/>
</dbReference>
<dbReference type="SUPFAM" id="SSF102114">
    <property type="entry name" value="Radical SAM enzymes"/>
    <property type="match status" value="1"/>
</dbReference>
<evidence type="ECO:0008006" key="2">
    <source>
        <dbReference type="Google" id="ProtNLM"/>
    </source>
</evidence>
<accession>X1RAK7</accession>
<comment type="caution">
    <text evidence="1">The sequence shown here is derived from an EMBL/GenBank/DDBJ whole genome shotgun (WGS) entry which is preliminary data.</text>
</comment>
<dbReference type="Gene3D" id="3.20.20.70">
    <property type="entry name" value="Aldolase class I"/>
    <property type="match status" value="1"/>
</dbReference>
<proteinExistence type="predicted"/>
<dbReference type="AlphaFoldDB" id="X1RAK7"/>
<evidence type="ECO:0000313" key="1">
    <source>
        <dbReference type="EMBL" id="GAI77797.1"/>
    </source>
</evidence>
<sequence>MKNFINEDKIFDILEEAQSPAHQSVDTIINKSLELKGLNPVEAAVLLNCEEKVTLNRVFEAAKHIKETIYGNRLVLFAPLYLSDRCVNNCLYCGFRRENLNAGTGL</sequence>
<organism evidence="1">
    <name type="scientific">marine sediment metagenome</name>
    <dbReference type="NCBI Taxonomy" id="412755"/>
    <lineage>
        <taxon>unclassified sequences</taxon>
        <taxon>metagenomes</taxon>
        <taxon>ecological metagenomes</taxon>
    </lineage>
</organism>
<feature type="non-terminal residue" evidence="1">
    <location>
        <position position="106"/>
    </location>
</feature>
<protein>
    <recommendedName>
        <fullName evidence="2">Biotin and thiamin synthesis-associated domain-containing protein</fullName>
    </recommendedName>
</protein>
<dbReference type="EMBL" id="BARW01005308">
    <property type="protein sequence ID" value="GAI77797.1"/>
    <property type="molecule type" value="Genomic_DNA"/>
</dbReference>
<dbReference type="InterPro" id="IPR034428">
    <property type="entry name" value="ThiH/NoCL/HydG-like"/>
</dbReference>
<name>X1RAK7_9ZZZZ</name>